<feature type="transmembrane region" description="Helical" evidence="2">
    <location>
        <begin position="43"/>
        <end position="62"/>
    </location>
</feature>
<comment type="caution">
    <text evidence="3">The sequence shown here is derived from an EMBL/GenBank/DDBJ whole genome shotgun (WGS) entry which is preliminary data.</text>
</comment>
<dbReference type="Pfam" id="PF04531">
    <property type="entry name" value="Phage_holin_1"/>
    <property type="match status" value="1"/>
</dbReference>
<sequence length="85" mass="9752">MKKINWKVRFKNKTWVISTIAALFFIVQAVLLVFGISWDYNELLQRLITVVAGIFAFWGLIIDPTTAGTGDSEQAKEYTEPRKDE</sequence>
<dbReference type="NCBIfam" id="TIGR01598">
    <property type="entry name" value="holin_phiLC3"/>
    <property type="match status" value="1"/>
</dbReference>
<protein>
    <submittedName>
        <fullName evidence="3">Phage holin</fullName>
    </submittedName>
</protein>
<evidence type="ECO:0000313" key="3">
    <source>
        <dbReference type="EMBL" id="MBC1487873.1"/>
    </source>
</evidence>
<reference evidence="5 6" key="1">
    <citation type="submission" date="2020-03" db="EMBL/GenBank/DDBJ databases">
        <title>Soil Listeria distribution.</title>
        <authorList>
            <person name="Liao J."/>
            <person name="Wiedmann M."/>
        </authorList>
    </citation>
    <scope>NUCLEOTIDE SEQUENCE [LARGE SCALE GENOMIC DNA]</scope>
    <source>
        <strain evidence="4 6">FSL L7-1515</strain>
        <strain evidence="3 5">FSL L7-1554</strain>
    </source>
</reference>
<gene>
    <name evidence="3" type="ORF">HCJ38_02380</name>
    <name evidence="4" type="ORF">HCJ59_03480</name>
</gene>
<keyword evidence="2" id="KW-0812">Transmembrane</keyword>
<dbReference type="Proteomes" id="UP000587800">
    <property type="component" value="Unassembled WGS sequence"/>
</dbReference>
<evidence type="ECO:0000313" key="5">
    <source>
        <dbReference type="Proteomes" id="UP000561617"/>
    </source>
</evidence>
<evidence type="ECO:0000256" key="2">
    <source>
        <dbReference type="SAM" id="Phobius"/>
    </source>
</evidence>
<evidence type="ECO:0000313" key="6">
    <source>
        <dbReference type="Proteomes" id="UP000587800"/>
    </source>
</evidence>
<feature type="region of interest" description="Disordered" evidence="1">
    <location>
        <begin position="65"/>
        <end position="85"/>
    </location>
</feature>
<dbReference type="EMBL" id="JAASUB010000004">
    <property type="protein sequence ID" value="MBC1508975.1"/>
    <property type="molecule type" value="Genomic_DNA"/>
</dbReference>
<organism evidence="3 5">
    <name type="scientific">Listeria immobilis</name>
    <dbReference type="NCBI Taxonomy" id="2713502"/>
    <lineage>
        <taxon>Bacteria</taxon>
        <taxon>Bacillati</taxon>
        <taxon>Bacillota</taxon>
        <taxon>Bacilli</taxon>
        <taxon>Bacillales</taxon>
        <taxon>Listeriaceae</taxon>
        <taxon>Listeria</taxon>
    </lineage>
</organism>
<dbReference type="EMBL" id="JAASTW010000002">
    <property type="protein sequence ID" value="MBC1487873.1"/>
    <property type="molecule type" value="Genomic_DNA"/>
</dbReference>
<dbReference type="InterPro" id="IPR006485">
    <property type="entry name" value="Phage-like_holin"/>
</dbReference>
<dbReference type="AlphaFoldDB" id="A0A7X0X5P6"/>
<name>A0A7X0X5P6_9LIST</name>
<dbReference type="Proteomes" id="UP000561617">
    <property type="component" value="Unassembled WGS sequence"/>
</dbReference>
<keyword evidence="2" id="KW-1133">Transmembrane helix</keyword>
<proteinExistence type="predicted"/>
<dbReference type="RefSeq" id="WP_185344851.1">
    <property type="nucleotide sequence ID" value="NZ_JAASTV010000002.1"/>
</dbReference>
<feature type="compositionally biased region" description="Basic and acidic residues" evidence="1">
    <location>
        <begin position="73"/>
        <end position="85"/>
    </location>
</feature>
<evidence type="ECO:0000313" key="4">
    <source>
        <dbReference type="EMBL" id="MBC1508975.1"/>
    </source>
</evidence>
<evidence type="ECO:0000256" key="1">
    <source>
        <dbReference type="SAM" id="MobiDB-lite"/>
    </source>
</evidence>
<keyword evidence="6" id="KW-1185">Reference proteome</keyword>
<accession>A0A7X0X5P6</accession>
<keyword evidence="2" id="KW-0472">Membrane</keyword>
<feature type="transmembrane region" description="Helical" evidence="2">
    <location>
        <begin position="15"/>
        <end position="37"/>
    </location>
</feature>